<name>A0A1X6ZC72_9RHOB</name>
<keyword evidence="6" id="KW-1185">Reference proteome</keyword>
<dbReference type="EMBL" id="FWFY01000005">
    <property type="protein sequence ID" value="SLN45410.1"/>
    <property type="molecule type" value="Genomic_DNA"/>
</dbReference>
<evidence type="ECO:0000313" key="3">
    <source>
        <dbReference type="EMBL" id="PSK86464.1"/>
    </source>
</evidence>
<dbReference type="CDD" id="cd08896">
    <property type="entry name" value="SRPBCC_CalC_Aha1-like_3"/>
    <property type="match status" value="1"/>
</dbReference>
<reference evidence="3 6" key="2">
    <citation type="submission" date="2018-03" db="EMBL/GenBank/DDBJ databases">
        <title>Genomic Encyclopedia of Archaeal and Bacterial Type Strains, Phase II (KMG-II): from individual species to whole genera.</title>
        <authorList>
            <person name="Goeker M."/>
        </authorList>
    </citation>
    <scope>NUCLEOTIDE SEQUENCE [LARGE SCALE GENOMIC DNA]</scope>
    <source>
        <strain evidence="3 6">DSM 29956</strain>
    </source>
</reference>
<dbReference type="RefSeq" id="WP_085896345.1">
    <property type="nucleotide sequence ID" value="NZ_FWFY01000005.1"/>
</dbReference>
<reference evidence="4 5" key="1">
    <citation type="submission" date="2017-03" db="EMBL/GenBank/DDBJ databases">
        <authorList>
            <person name="Afonso C.L."/>
            <person name="Miller P.J."/>
            <person name="Scott M.A."/>
            <person name="Spackman E."/>
            <person name="Goraichik I."/>
            <person name="Dimitrov K.M."/>
            <person name="Suarez D.L."/>
            <person name="Swayne D.E."/>
        </authorList>
    </citation>
    <scope>NUCLEOTIDE SEQUENCE [LARGE SCALE GENOMIC DNA]</scope>
    <source>
        <strain evidence="4 5">CECT 8367</strain>
    </source>
</reference>
<evidence type="ECO:0000256" key="1">
    <source>
        <dbReference type="ARBA" id="ARBA00006817"/>
    </source>
</evidence>
<dbReference type="EMBL" id="PYGB01000005">
    <property type="protein sequence ID" value="PSK86464.1"/>
    <property type="molecule type" value="Genomic_DNA"/>
</dbReference>
<proteinExistence type="inferred from homology"/>
<evidence type="ECO:0000259" key="2">
    <source>
        <dbReference type="Pfam" id="PF08327"/>
    </source>
</evidence>
<organism evidence="4 5">
    <name type="scientific">Limimaricola soesokkakensis</name>
    <dbReference type="NCBI Taxonomy" id="1343159"/>
    <lineage>
        <taxon>Bacteria</taxon>
        <taxon>Pseudomonadati</taxon>
        <taxon>Pseudomonadota</taxon>
        <taxon>Alphaproteobacteria</taxon>
        <taxon>Rhodobacterales</taxon>
        <taxon>Paracoccaceae</taxon>
        <taxon>Limimaricola</taxon>
    </lineage>
</organism>
<dbReference type="Proteomes" id="UP000193495">
    <property type="component" value="Unassembled WGS sequence"/>
</dbReference>
<dbReference type="SUPFAM" id="SSF55961">
    <property type="entry name" value="Bet v1-like"/>
    <property type="match status" value="1"/>
</dbReference>
<comment type="similarity">
    <text evidence="1">Belongs to the AHA1 family.</text>
</comment>
<dbReference type="OrthoDB" id="9805228at2"/>
<evidence type="ECO:0000313" key="4">
    <source>
        <dbReference type="EMBL" id="SLN45410.1"/>
    </source>
</evidence>
<dbReference type="InterPro" id="IPR013538">
    <property type="entry name" value="ASHA1/2-like_C"/>
</dbReference>
<sequence>MTLDPSTDLSFTRKIDAPRELLWECWTTPEHIKQFFVPKPHQVTDCEIDLRPGGRFNTTFNVEGHEMRNDGVCLEVVEGRRLVFTDAYTEGWKPNPDPFMTAIIEFEDHPDGGTRYTATARHRSAEARQRHEEMGFHDGWGTVATQLEDYAKSLRTGADASS</sequence>
<evidence type="ECO:0000313" key="5">
    <source>
        <dbReference type="Proteomes" id="UP000193495"/>
    </source>
</evidence>
<protein>
    <submittedName>
        <fullName evidence="3">Uncharacterized protein YndB with AHSA1/START domain</fullName>
    </submittedName>
</protein>
<dbReference type="Proteomes" id="UP000240624">
    <property type="component" value="Unassembled WGS sequence"/>
</dbReference>
<feature type="domain" description="Activator of Hsp90 ATPase homologue 1/2-like C-terminal" evidence="2">
    <location>
        <begin position="16"/>
        <end position="151"/>
    </location>
</feature>
<accession>A0A1X6ZC72</accession>
<dbReference type="Pfam" id="PF08327">
    <property type="entry name" value="AHSA1"/>
    <property type="match status" value="1"/>
</dbReference>
<dbReference type="InterPro" id="IPR023393">
    <property type="entry name" value="START-like_dom_sf"/>
</dbReference>
<gene>
    <name evidence="3" type="ORF">CLV79_105171</name>
    <name evidence="4" type="ORF">LOS8367_02001</name>
</gene>
<dbReference type="Gene3D" id="3.30.530.20">
    <property type="match status" value="1"/>
</dbReference>
<evidence type="ECO:0000313" key="6">
    <source>
        <dbReference type="Proteomes" id="UP000240624"/>
    </source>
</evidence>
<dbReference type="AlphaFoldDB" id="A0A1X6ZC72"/>